<dbReference type="Proteomes" id="UP001152561">
    <property type="component" value="Unassembled WGS sequence"/>
</dbReference>
<gene>
    <name evidence="2" type="ORF">K7X08_030105</name>
</gene>
<organism evidence="2 3">
    <name type="scientific">Anisodus acutangulus</name>
    <dbReference type="NCBI Taxonomy" id="402998"/>
    <lineage>
        <taxon>Eukaryota</taxon>
        <taxon>Viridiplantae</taxon>
        <taxon>Streptophyta</taxon>
        <taxon>Embryophyta</taxon>
        <taxon>Tracheophyta</taxon>
        <taxon>Spermatophyta</taxon>
        <taxon>Magnoliopsida</taxon>
        <taxon>eudicotyledons</taxon>
        <taxon>Gunneridae</taxon>
        <taxon>Pentapetalae</taxon>
        <taxon>asterids</taxon>
        <taxon>lamiids</taxon>
        <taxon>Solanales</taxon>
        <taxon>Solanaceae</taxon>
        <taxon>Solanoideae</taxon>
        <taxon>Hyoscyameae</taxon>
        <taxon>Anisodus</taxon>
    </lineage>
</organism>
<protein>
    <submittedName>
        <fullName evidence="2">Uncharacterized protein</fullName>
    </submittedName>
</protein>
<keyword evidence="3" id="KW-1185">Reference proteome</keyword>
<evidence type="ECO:0000313" key="3">
    <source>
        <dbReference type="Proteomes" id="UP001152561"/>
    </source>
</evidence>
<dbReference type="AlphaFoldDB" id="A0A9Q1R236"/>
<accession>A0A9Q1R236</accession>
<keyword evidence="1" id="KW-0175">Coiled coil</keyword>
<proteinExistence type="predicted"/>
<dbReference type="EMBL" id="JAJAGQ010000017">
    <property type="protein sequence ID" value="KAJ8538809.1"/>
    <property type="molecule type" value="Genomic_DNA"/>
</dbReference>
<comment type="caution">
    <text evidence="2">The sequence shown here is derived from an EMBL/GenBank/DDBJ whole genome shotgun (WGS) entry which is preliminary data.</text>
</comment>
<name>A0A9Q1R236_9SOLA</name>
<sequence length="122" mass="13892">MERVSKLDEEVRALKVELASKDEERVALEIDLVKARDMIKHQDGSIVALQAIFQATDDEREELDHLKSKIQSLELNVENTALELKRKDEVIADKEDMIKDKSETIASLLAQIASLQKRYIGC</sequence>
<evidence type="ECO:0000256" key="1">
    <source>
        <dbReference type="SAM" id="Coils"/>
    </source>
</evidence>
<dbReference type="OrthoDB" id="2017695at2759"/>
<reference evidence="3" key="1">
    <citation type="journal article" date="2023" name="Proc. Natl. Acad. Sci. U.S.A.">
        <title>Genomic and structural basis for evolution of tropane alkaloid biosynthesis.</title>
        <authorList>
            <person name="Wanga Y.-J."/>
            <person name="Taina T."/>
            <person name="Yua J.-Y."/>
            <person name="Lia J."/>
            <person name="Xua B."/>
            <person name="Chenc J."/>
            <person name="D'Auriad J.C."/>
            <person name="Huanga J.-P."/>
            <person name="Huanga S.-X."/>
        </authorList>
    </citation>
    <scope>NUCLEOTIDE SEQUENCE [LARGE SCALE GENOMIC DNA]</scope>
    <source>
        <strain evidence="3">cv. KIB-2019</strain>
    </source>
</reference>
<evidence type="ECO:0000313" key="2">
    <source>
        <dbReference type="EMBL" id="KAJ8538809.1"/>
    </source>
</evidence>
<feature type="coiled-coil region" evidence="1">
    <location>
        <begin position="56"/>
        <end position="118"/>
    </location>
</feature>